<feature type="transmembrane region" description="Helical" evidence="1">
    <location>
        <begin position="21"/>
        <end position="45"/>
    </location>
</feature>
<keyword evidence="1" id="KW-1133">Transmembrane helix</keyword>
<evidence type="ECO:0000313" key="3">
    <source>
        <dbReference type="Proteomes" id="UP000002030"/>
    </source>
</evidence>
<name>D1B5I7_THEAS</name>
<keyword evidence="1" id="KW-0812">Transmembrane</keyword>
<accession>D1B5I7</accession>
<proteinExistence type="predicted"/>
<dbReference type="Pfam" id="PF05137">
    <property type="entry name" value="PilN"/>
    <property type="match status" value="1"/>
</dbReference>
<organism evidence="2 3">
    <name type="scientific">Thermanaerovibrio acidaminovorans (strain ATCC 49978 / DSM 6589 / Su883)</name>
    <name type="common">Selenomonas acidaminovorans</name>
    <dbReference type="NCBI Taxonomy" id="525903"/>
    <lineage>
        <taxon>Bacteria</taxon>
        <taxon>Thermotogati</taxon>
        <taxon>Synergistota</taxon>
        <taxon>Synergistia</taxon>
        <taxon>Synergistales</taxon>
        <taxon>Synergistaceae</taxon>
        <taxon>Thermanaerovibrio</taxon>
    </lineage>
</organism>
<dbReference type="InterPro" id="IPR007813">
    <property type="entry name" value="PilN"/>
</dbReference>
<dbReference type="OrthoDB" id="9828662at2"/>
<dbReference type="AlphaFoldDB" id="D1B5I7"/>
<dbReference type="eggNOG" id="COG3166">
    <property type="taxonomic scope" value="Bacteria"/>
</dbReference>
<dbReference type="EMBL" id="CP001818">
    <property type="protein sequence ID" value="ACZ19278.1"/>
    <property type="molecule type" value="Genomic_DNA"/>
</dbReference>
<dbReference type="KEGG" id="tai:Taci_1046"/>
<evidence type="ECO:0000256" key="1">
    <source>
        <dbReference type="SAM" id="Phobius"/>
    </source>
</evidence>
<keyword evidence="1" id="KW-0472">Membrane</keyword>
<dbReference type="HOGENOM" id="CLU_1371633_0_0_0"/>
<dbReference type="Proteomes" id="UP000002030">
    <property type="component" value="Chromosome"/>
</dbReference>
<dbReference type="RefSeq" id="WP_012869793.1">
    <property type="nucleotide sequence ID" value="NC_013522.1"/>
</dbReference>
<dbReference type="STRING" id="525903.Taci_1046"/>
<protein>
    <submittedName>
        <fullName evidence="2">Fimbrial assembly family protein</fullName>
    </submittedName>
</protein>
<dbReference type="EnsemblBacteria" id="ACZ19278">
    <property type="protein sequence ID" value="ACZ19278"/>
    <property type="gene ID" value="Taci_1046"/>
</dbReference>
<sequence>MKVLLDLRPEALKAQQASAGGVGIAFVPILLLFLLFLVGLVNVAWSSYVLFNLLAEREDVSYQLAESQALADRLAIQIGAMERRNRAVKDTVDFLLKDTPSIEVLATVNGASPNDFFLEKVEIADGAFTVAGVGKDQGKVVAFATGLNGQPVFQSVSMPVTEERKVGKETWLALTSKGTLASWKDYLSKVKGGVGVAKP</sequence>
<gene>
    <name evidence="2" type="ordered locus">Taci_1046</name>
</gene>
<reference evidence="2 3" key="1">
    <citation type="journal article" date="2009" name="Stand. Genomic Sci.">
        <title>Complete genome sequence of Thermanaerovibrio acidaminovorans type strain (Su883).</title>
        <authorList>
            <person name="Chovatia M."/>
            <person name="Sikorski J."/>
            <person name="Schroder M."/>
            <person name="Lapidus A."/>
            <person name="Nolan M."/>
            <person name="Tice H."/>
            <person name="Glavina Del Rio T."/>
            <person name="Copeland A."/>
            <person name="Cheng J.F."/>
            <person name="Lucas S."/>
            <person name="Chen F."/>
            <person name="Bruce D."/>
            <person name="Goodwin L."/>
            <person name="Pitluck S."/>
            <person name="Ivanova N."/>
            <person name="Mavromatis K."/>
            <person name="Ovchinnikova G."/>
            <person name="Pati A."/>
            <person name="Chen A."/>
            <person name="Palaniappan K."/>
            <person name="Land M."/>
            <person name="Hauser L."/>
            <person name="Chang Y.J."/>
            <person name="Jeffries C.D."/>
            <person name="Chain P."/>
            <person name="Saunders E."/>
            <person name="Detter J.C."/>
            <person name="Brettin T."/>
            <person name="Rohde M."/>
            <person name="Goker M."/>
            <person name="Spring S."/>
            <person name="Bristow J."/>
            <person name="Markowitz V."/>
            <person name="Hugenholtz P."/>
            <person name="Kyrpides N.C."/>
            <person name="Klenk H.P."/>
            <person name="Eisen J.A."/>
        </authorList>
    </citation>
    <scope>NUCLEOTIDE SEQUENCE [LARGE SCALE GENOMIC DNA]</scope>
    <source>
        <strain evidence="3">ATCC 49978 / DSM 6589 / Su883</strain>
    </source>
</reference>
<evidence type="ECO:0000313" key="2">
    <source>
        <dbReference type="EMBL" id="ACZ19278.1"/>
    </source>
</evidence>
<keyword evidence="3" id="KW-1185">Reference proteome</keyword>